<dbReference type="InterPro" id="IPR021027">
    <property type="entry name" value="Transposase_put_HTH"/>
</dbReference>
<keyword evidence="7" id="KW-0233">DNA recombination</keyword>
<dbReference type="NCBIfam" id="NF040570">
    <property type="entry name" value="guided_TnpB"/>
    <property type="match status" value="1"/>
</dbReference>
<dbReference type="Proteomes" id="UP000286848">
    <property type="component" value="Unassembled WGS sequence"/>
</dbReference>
<evidence type="ECO:0000259" key="9">
    <source>
        <dbReference type="Pfam" id="PF07282"/>
    </source>
</evidence>
<evidence type="ECO:0000259" key="8">
    <source>
        <dbReference type="Pfam" id="PF01385"/>
    </source>
</evidence>
<dbReference type="InterPro" id="IPR051399">
    <property type="entry name" value="RNA-guided_DNA_endo/Transpos"/>
</dbReference>
<dbReference type="GO" id="GO:0006310">
    <property type="term" value="P:DNA recombination"/>
    <property type="evidence" value="ECO:0007669"/>
    <property type="project" value="UniProtKB-KW"/>
</dbReference>
<keyword evidence="6" id="KW-0238">DNA-binding</keyword>
<dbReference type="PANTHER" id="PTHR30405">
    <property type="entry name" value="TRANSPOSASE"/>
    <property type="match status" value="1"/>
</dbReference>
<dbReference type="NCBIfam" id="TIGR01766">
    <property type="entry name" value="IS200/IS605 family accessory protein TnpB-like domain"/>
    <property type="match status" value="1"/>
</dbReference>
<evidence type="ECO:0000256" key="6">
    <source>
        <dbReference type="ARBA" id="ARBA00023125"/>
    </source>
</evidence>
<dbReference type="GO" id="GO:0032196">
    <property type="term" value="P:transposition"/>
    <property type="evidence" value="ECO:0007669"/>
    <property type="project" value="UniProtKB-KW"/>
</dbReference>
<feature type="domain" description="Transposase putative helix-turn-helix" evidence="10">
    <location>
        <begin position="1"/>
        <end position="45"/>
    </location>
</feature>
<accession>A0A401IT08</accession>
<evidence type="ECO:0000256" key="2">
    <source>
        <dbReference type="ARBA" id="ARBA00011044"/>
    </source>
</evidence>
<dbReference type="OrthoDB" id="56768at2"/>
<evidence type="ECO:0000259" key="10">
    <source>
        <dbReference type="Pfam" id="PF12323"/>
    </source>
</evidence>
<dbReference type="Pfam" id="PF07282">
    <property type="entry name" value="Cas12f1-like_TNB"/>
    <property type="match status" value="1"/>
</dbReference>
<keyword evidence="5" id="KW-0862">Zinc</keyword>
<feature type="domain" description="Probable transposase IS891/IS1136/IS1341" evidence="8">
    <location>
        <begin position="168"/>
        <end position="304"/>
    </location>
</feature>
<evidence type="ECO:0000256" key="7">
    <source>
        <dbReference type="ARBA" id="ARBA00023172"/>
    </source>
</evidence>
<evidence type="ECO:0000256" key="3">
    <source>
        <dbReference type="ARBA" id="ARBA00022578"/>
    </source>
</evidence>
<evidence type="ECO:0000256" key="5">
    <source>
        <dbReference type="ARBA" id="ARBA00022833"/>
    </source>
</evidence>
<keyword evidence="12" id="KW-1185">Reference proteome</keyword>
<protein>
    <submittedName>
        <fullName evidence="11">Transposase</fullName>
    </submittedName>
</protein>
<evidence type="ECO:0000256" key="4">
    <source>
        <dbReference type="ARBA" id="ARBA00022723"/>
    </source>
</evidence>
<keyword evidence="3" id="KW-0815">Transposition</keyword>
<feature type="domain" description="Cas12f1-like TNB" evidence="9">
    <location>
        <begin position="316"/>
        <end position="389"/>
    </location>
</feature>
<evidence type="ECO:0000313" key="11">
    <source>
        <dbReference type="EMBL" id="GBG94683.1"/>
    </source>
</evidence>
<dbReference type="AlphaFoldDB" id="A0A401IT08"/>
<evidence type="ECO:0000256" key="1">
    <source>
        <dbReference type="ARBA" id="ARBA00008761"/>
    </source>
</evidence>
<dbReference type="PANTHER" id="PTHR30405:SF25">
    <property type="entry name" value="RNA-GUIDED DNA ENDONUCLEASE INSQ-RELATED"/>
    <property type="match status" value="1"/>
</dbReference>
<comment type="similarity">
    <text evidence="2">In the N-terminal section; belongs to the transposase 2 family.</text>
</comment>
<comment type="similarity">
    <text evidence="1">In the C-terminal section; belongs to the transposase 35 family.</text>
</comment>
<dbReference type="Pfam" id="PF01385">
    <property type="entry name" value="OrfB_IS605"/>
    <property type="match status" value="1"/>
</dbReference>
<dbReference type="InterPro" id="IPR001959">
    <property type="entry name" value="Transposase"/>
</dbReference>
<name>A0A401IT08_9LACO</name>
<keyword evidence="4" id="KW-0479">Metal-binding</keyword>
<dbReference type="RefSeq" id="WP_124976318.1">
    <property type="nucleotide sequence ID" value="NZ_BFFP01000016.1"/>
</dbReference>
<dbReference type="InterPro" id="IPR010095">
    <property type="entry name" value="Cas12f1-like_TNB"/>
</dbReference>
<proteinExistence type="inferred from homology"/>
<dbReference type="GO" id="GO:0003677">
    <property type="term" value="F:DNA binding"/>
    <property type="evidence" value="ECO:0007669"/>
    <property type="project" value="UniProtKB-KW"/>
</dbReference>
<sequence>MTLKAFKMRLYPNQKQIKQIKQTFGSTRFVWNQMLARQSARHKNNPNAKYQNNYAMDLMLTTLKAEYPWLKDVDNTALQATNSNLHDAFQRFFNKKLSNGYPCFKSKKNYAQSYTTKNNGQSIKVIDDHHLKLPKLGKVYFRAGRILTGKVKRATVRINSQGQYYAIVLVESEKQVLKPKTKQVVGIDLGLDSLMILSNGQKVNMVHFDNDAKQQIRVWERKTARRRQNALKEIAFDKHEKVLFPRTSLRQFPRYQQARLTVAKLKRQVSDRRNDKLQKLTTQLVQGYDVIVVEKLNTQGMLKNHHLARAISNAGWGNLVRMLQYKCDWYGKQLIIVDPKYTSRICSACGQHNHQFDGLSQHEWLAVREWQCPTCGTHLDRDLNASQNILKRGLAQIEKEKALA</sequence>
<dbReference type="Pfam" id="PF12323">
    <property type="entry name" value="HTH_OrfB_IS605"/>
    <property type="match status" value="1"/>
</dbReference>
<reference evidence="12" key="1">
    <citation type="journal article" date="2019" name="Int. J. Syst. Evol. Microbiol.">
        <title>Lactobacillus salitolerans sp. nov., a novel lactic acid bacterium isolated from spent mushroom substrates.</title>
        <authorList>
            <person name="Tohno M."/>
            <person name="Tanizawa Y."/>
            <person name="Kojima Y."/>
            <person name="Sakamoto M."/>
            <person name="Nakamura Y."/>
            <person name="Ohkuma M."/>
            <person name="Kobayashi H."/>
        </authorList>
    </citation>
    <scope>NUCLEOTIDE SEQUENCE [LARGE SCALE GENOMIC DNA]</scope>
    <source>
        <strain evidence="12">YK43</strain>
    </source>
</reference>
<dbReference type="EMBL" id="BFFP01000016">
    <property type="protein sequence ID" value="GBG94683.1"/>
    <property type="molecule type" value="Genomic_DNA"/>
</dbReference>
<organism evidence="11 12">
    <name type="scientific">Ligilactobacillus salitolerans</name>
    <dbReference type="NCBI Taxonomy" id="1808352"/>
    <lineage>
        <taxon>Bacteria</taxon>
        <taxon>Bacillati</taxon>
        <taxon>Bacillota</taxon>
        <taxon>Bacilli</taxon>
        <taxon>Lactobacillales</taxon>
        <taxon>Lactobacillaceae</taxon>
        <taxon>Ligilactobacillus</taxon>
    </lineage>
</organism>
<comment type="caution">
    <text evidence="11">The sequence shown here is derived from an EMBL/GenBank/DDBJ whole genome shotgun (WGS) entry which is preliminary data.</text>
</comment>
<gene>
    <name evidence="11" type="ORF">LFYK43_11420</name>
</gene>
<dbReference type="GO" id="GO:0046872">
    <property type="term" value="F:metal ion binding"/>
    <property type="evidence" value="ECO:0007669"/>
    <property type="project" value="UniProtKB-KW"/>
</dbReference>
<evidence type="ECO:0000313" key="12">
    <source>
        <dbReference type="Proteomes" id="UP000286848"/>
    </source>
</evidence>